<sequence length="96" mass="11072">MGTISARLSDDLEEELEEYLEEERLDRSTAVRKLLAEGLDEWRRQQALDQLAAGDVTVTKAAEHAEMSVWEFTHLAKERDITWVSSDHLDDDLEEL</sequence>
<reference evidence="1 2" key="1">
    <citation type="journal article" date="2014" name="PLoS Genet.">
        <title>Phylogenetically driven sequencing of extremely halophilic archaea reveals strategies for static and dynamic osmo-response.</title>
        <authorList>
            <person name="Becker E.A."/>
            <person name="Seitzer P.M."/>
            <person name="Tritt A."/>
            <person name="Larsen D."/>
            <person name="Krusor M."/>
            <person name="Yao A.I."/>
            <person name="Wu D."/>
            <person name="Madern D."/>
            <person name="Eisen J.A."/>
            <person name="Darling A.E."/>
            <person name="Facciotti M.T."/>
        </authorList>
    </citation>
    <scope>NUCLEOTIDE SEQUENCE [LARGE SCALE GENOMIC DNA]</scope>
    <source>
        <strain evidence="1 2">DSM 10524</strain>
    </source>
</reference>
<proteinExistence type="predicted"/>
<dbReference type="AlphaFoldDB" id="L9XD69"/>
<evidence type="ECO:0000313" key="2">
    <source>
        <dbReference type="Proteomes" id="UP000011688"/>
    </source>
</evidence>
<gene>
    <name evidence="1" type="ORF">C491_06263</name>
</gene>
<evidence type="ECO:0008006" key="3">
    <source>
        <dbReference type="Google" id="ProtNLM"/>
    </source>
</evidence>
<keyword evidence="2" id="KW-1185">Reference proteome</keyword>
<protein>
    <recommendedName>
        <fullName evidence="3">Ribbon-helix-helix protein CopG domain-containing protein</fullName>
    </recommendedName>
</protein>
<evidence type="ECO:0000313" key="1">
    <source>
        <dbReference type="EMBL" id="ELY59391.1"/>
    </source>
</evidence>
<dbReference type="OrthoDB" id="269969at2157"/>
<dbReference type="eggNOG" id="arCOG04629">
    <property type="taxonomic scope" value="Archaea"/>
</dbReference>
<accession>L9XD69</accession>
<dbReference type="RefSeq" id="WP_005554608.1">
    <property type="nucleotide sequence ID" value="NZ_AOIB01000015.1"/>
</dbReference>
<comment type="caution">
    <text evidence="1">The sequence shown here is derived from an EMBL/GenBank/DDBJ whole genome shotgun (WGS) entry which is preliminary data.</text>
</comment>
<dbReference type="PATRIC" id="fig|1227497.3.peg.1290"/>
<name>L9XD69_9EURY</name>
<dbReference type="EMBL" id="AOIB01000015">
    <property type="protein sequence ID" value="ELY59391.1"/>
    <property type="molecule type" value="Genomic_DNA"/>
</dbReference>
<organism evidence="1 2">
    <name type="scientific">Natronococcus amylolyticus DSM 10524</name>
    <dbReference type="NCBI Taxonomy" id="1227497"/>
    <lineage>
        <taxon>Archaea</taxon>
        <taxon>Methanobacteriati</taxon>
        <taxon>Methanobacteriota</taxon>
        <taxon>Stenosarchaea group</taxon>
        <taxon>Halobacteria</taxon>
        <taxon>Halobacteriales</taxon>
        <taxon>Natrialbaceae</taxon>
        <taxon>Natronococcus</taxon>
    </lineage>
</organism>
<dbReference type="Proteomes" id="UP000011688">
    <property type="component" value="Unassembled WGS sequence"/>
</dbReference>
<dbReference type="STRING" id="1227497.C491_06263"/>